<name>A0A502F3S5_9PROT</name>
<proteinExistence type="predicted"/>
<evidence type="ECO:0000313" key="3">
    <source>
        <dbReference type="Proteomes" id="UP000317078"/>
    </source>
</evidence>
<feature type="compositionally biased region" description="Low complexity" evidence="1">
    <location>
        <begin position="68"/>
        <end position="84"/>
    </location>
</feature>
<comment type="caution">
    <text evidence="2">The sequence shown here is derived from an EMBL/GenBank/DDBJ whole genome shotgun (WGS) entry which is preliminary data.</text>
</comment>
<keyword evidence="3" id="KW-1185">Reference proteome</keyword>
<organism evidence="2 3">
    <name type="scientific">Muricoccus nepalensis</name>
    <dbReference type="NCBI Taxonomy" id="1854500"/>
    <lineage>
        <taxon>Bacteria</taxon>
        <taxon>Pseudomonadati</taxon>
        <taxon>Pseudomonadota</taxon>
        <taxon>Alphaproteobacteria</taxon>
        <taxon>Acetobacterales</taxon>
        <taxon>Roseomonadaceae</taxon>
        <taxon>Muricoccus</taxon>
    </lineage>
</organism>
<feature type="compositionally biased region" description="Basic residues" evidence="1">
    <location>
        <begin position="46"/>
        <end position="64"/>
    </location>
</feature>
<feature type="region of interest" description="Disordered" evidence="1">
    <location>
        <begin position="1"/>
        <end position="115"/>
    </location>
</feature>
<dbReference type="EMBL" id="RCZP01000051">
    <property type="protein sequence ID" value="TPG44778.1"/>
    <property type="molecule type" value="Genomic_DNA"/>
</dbReference>
<protein>
    <submittedName>
        <fullName evidence="2">Uncharacterized protein</fullName>
    </submittedName>
</protein>
<accession>A0A502F3S5</accession>
<evidence type="ECO:0000256" key="1">
    <source>
        <dbReference type="SAM" id="MobiDB-lite"/>
    </source>
</evidence>
<evidence type="ECO:0000313" key="2">
    <source>
        <dbReference type="EMBL" id="TPG44778.1"/>
    </source>
</evidence>
<sequence length="115" mass="12288">MPRGIGRTRPADYATRGCKRFDQVSSSPRTGCSERGSWKVEATGRQGRRPRRRGDRPAGPRHGRPGGARRALSRPPGAPAPRRGGLPGRGAPGPGAAAGRRRPRPRISEGRTIVP</sequence>
<reference evidence="2 3" key="1">
    <citation type="journal article" date="2019" name="Environ. Microbiol.">
        <title>Species interactions and distinct microbial communities in high Arctic permafrost affected cryosols are associated with the CH4 and CO2 gas fluxes.</title>
        <authorList>
            <person name="Altshuler I."/>
            <person name="Hamel J."/>
            <person name="Turney S."/>
            <person name="Magnuson E."/>
            <person name="Levesque R."/>
            <person name="Greer C."/>
            <person name="Whyte L.G."/>
        </authorList>
    </citation>
    <scope>NUCLEOTIDE SEQUENCE [LARGE SCALE GENOMIC DNA]</scope>
    <source>
        <strain evidence="2 3">S9.3B</strain>
    </source>
</reference>
<gene>
    <name evidence="2" type="ORF">EAH89_26985</name>
</gene>
<dbReference type="AlphaFoldDB" id="A0A502F3S5"/>
<dbReference type="Proteomes" id="UP000317078">
    <property type="component" value="Unassembled WGS sequence"/>
</dbReference>